<evidence type="ECO:0000313" key="2">
    <source>
        <dbReference type="Proteomes" id="UP000269945"/>
    </source>
</evidence>
<comment type="caution">
    <text evidence="1">The sequence shown here is derived from an EMBL/GenBank/DDBJ whole genome shotgun (WGS) entry which is preliminary data.</text>
</comment>
<dbReference type="EMBL" id="CYRY02045718">
    <property type="protein sequence ID" value="VCX41249.1"/>
    <property type="molecule type" value="Genomic_DNA"/>
</dbReference>
<evidence type="ECO:0000313" key="1">
    <source>
        <dbReference type="EMBL" id="VCX41249.1"/>
    </source>
</evidence>
<organism evidence="1 2">
    <name type="scientific">Gulo gulo</name>
    <name type="common">Wolverine</name>
    <name type="synonym">Gluton</name>
    <dbReference type="NCBI Taxonomy" id="48420"/>
    <lineage>
        <taxon>Eukaryota</taxon>
        <taxon>Metazoa</taxon>
        <taxon>Chordata</taxon>
        <taxon>Craniata</taxon>
        <taxon>Vertebrata</taxon>
        <taxon>Euteleostomi</taxon>
        <taxon>Mammalia</taxon>
        <taxon>Eutheria</taxon>
        <taxon>Laurasiatheria</taxon>
        <taxon>Carnivora</taxon>
        <taxon>Caniformia</taxon>
        <taxon>Musteloidea</taxon>
        <taxon>Mustelidae</taxon>
        <taxon>Guloninae</taxon>
        <taxon>Gulo</taxon>
    </lineage>
</organism>
<sequence length="111" mass="11413">MASQPAVSVGHLPADLGLDPTALWRLPHLAPPPPGPPCPGTCLLFVLSGGVVLGTPPGLNPGLVLPRVLEAGAELVCGAVCGVHILLVGLFCQHDVALFRGRVHGQRWAKP</sequence>
<proteinExistence type="predicted"/>
<dbReference type="AlphaFoldDB" id="A0A9X9MB56"/>
<name>A0A9X9MB56_GULGU</name>
<accession>A0A9X9MB56</accession>
<reference evidence="1 2" key="1">
    <citation type="submission" date="2018-10" db="EMBL/GenBank/DDBJ databases">
        <authorList>
            <person name="Ekblom R."/>
            <person name="Jareborg N."/>
        </authorList>
    </citation>
    <scope>NUCLEOTIDE SEQUENCE [LARGE SCALE GENOMIC DNA]</scope>
    <source>
        <tissue evidence="1">Muscle</tissue>
    </source>
</reference>
<dbReference type="Proteomes" id="UP000269945">
    <property type="component" value="Unassembled WGS sequence"/>
</dbReference>
<protein>
    <submittedName>
        <fullName evidence="1">Uncharacterized protein</fullName>
    </submittedName>
</protein>
<keyword evidence="2" id="KW-1185">Reference proteome</keyword>
<gene>
    <name evidence="1" type="ORF">BN2614_LOCUS1</name>
</gene>